<proteinExistence type="predicted"/>
<dbReference type="GO" id="GO:0005849">
    <property type="term" value="C:mRNA cleavage factor complex"/>
    <property type="evidence" value="ECO:0007669"/>
    <property type="project" value="TreeGrafter"/>
</dbReference>
<name>A0A061RIB1_9CHLO</name>
<protein>
    <submittedName>
        <fullName evidence="3">Pre-mRNA cleavage complex 2 protein Pcf11</fullName>
    </submittedName>
</protein>
<accession>A0A061RIB1</accession>
<dbReference type="InterPro" id="IPR006569">
    <property type="entry name" value="CID_dom"/>
</dbReference>
<dbReference type="GO" id="GO:0031124">
    <property type="term" value="P:mRNA 3'-end processing"/>
    <property type="evidence" value="ECO:0007669"/>
    <property type="project" value="InterPro"/>
</dbReference>
<dbReference type="InterPro" id="IPR057242">
    <property type="entry name" value="PCFS4-like"/>
</dbReference>
<dbReference type="GO" id="GO:0000993">
    <property type="term" value="F:RNA polymerase II complex binding"/>
    <property type="evidence" value="ECO:0007669"/>
    <property type="project" value="InterPro"/>
</dbReference>
<feature type="compositionally biased region" description="Polar residues" evidence="1">
    <location>
        <begin position="127"/>
        <end position="136"/>
    </location>
</feature>
<dbReference type="PROSITE" id="PS51391">
    <property type="entry name" value="CID"/>
    <property type="match status" value="1"/>
</dbReference>
<dbReference type="GO" id="GO:0005737">
    <property type="term" value="C:cytoplasm"/>
    <property type="evidence" value="ECO:0007669"/>
    <property type="project" value="TreeGrafter"/>
</dbReference>
<dbReference type="PANTHER" id="PTHR15921">
    <property type="entry name" value="PRE-MRNA CLEAVAGE COMPLEX II"/>
    <property type="match status" value="1"/>
</dbReference>
<feature type="compositionally biased region" description="Basic and acidic residues" evidence="1">
    <location>
        <begin position="164"/>
        <end position="174"/>
    </location>
</feature>
<dbReference type="Pfam" id="PF23228">
    <property type="entry name" value="zf_PCFS4"/>
    <property type="match status" value="1"/>
</dbReference>
<organism evidence="3">
    <name type="scientific">Tetraselmis sp. GSL018</name>
    <dbReference type="NCBI Taxonomy" id="582737"/>
    <lineage>
        <taxon>Eukaryota</taxon>
        <taxon>Viridiplantae</taxon>
        <taxon>Chlorophyta</taxon>
        <taxon>core chlorophytes</taxon>
        <taxon>Chlorodendrophyceae</taxon>
        <taxon>Chlorodendrales</taxon>
        <taxon>Chlorodendraceae</taxon>
        <taxon>Tetraselmis</taxon>
    </lineage>
</organism>
<feature type="region of interest" description="Disordered" evidence="1">
    <location>
        <begin position="75"/>
        <end position="223"/>
    </location>
</feature>
<reference evidence="3" key="1">
    <citation type="submission" date="2014-05" db="EMBL/GenBank/DDBJ databases">
        <title>The transcriptome of the halophilic microalga Tetraselmis sp. GSL018 isolated from the Great Salt Lake, Utah.</title>
        <authorList>
            <person name="Jinkerson R.E."/>
            <person name="D'Adamo S."/>
            <person name="Posewitz M.C."/>
        </authorList>
    </citation>
    <scope>NUCLEOTIDE SEQUENCE</scope>
    <source>
        <strain evidence="3">GSL018</strain>
    </source>
</reference>
<dbReference type="PANTHER" id="PTHR15921:SF3">
    <property type="entry name" value="PRE-MRNA CLEAVAGE COMPLEX 2 PROTEIN PCF11"/>
    <property type="match status" value="1"/>
</dbReference>
<dbReference type="GO" id="GO:0006369">
    <property type="term" value="P:termination of RNA polymerase II transcription"/>
    <property type="evidence" value="ECO:0007669"/>
    <property type="project" value="InterPro"/>
</dbReference>
<gene>
    <name evidence="3" type="primary">PCF11</name>
    <name evidence="3" type="ORF">TSPGSL018_4579</name>
</gene>
<dbReference type="EMBL" id="GBEZ01015963">
    <property type="protein sequence ID" value="JAC70246.1"/>
    <property type="molecule type" value="Transcribed_RNA"/>
</dbReference>
<feature type="domain" description="CID" evidence="2">
    <location>
        <begin position="1"/>
        <end position="51"/>
    </location>
</feature>
<feature type="region of interest" description="Disordered" evidence="1">
    <location>
        <begin position="333"/>
        <end position="352"/>
    </location>
</feature>
<feature type="region of interest" description="Disordered" evidence="1">
    <location>
        <begin position="374"/>
        <end position="418"/>
    </location>
</feature>
<feature type="compositionally biased region" description="Basic and acidic residues" evidence="1">
    <location>
        <begin position="146"/>
        <end position="156"/>
    </location>
</feature>
<evidence type="ECO:0000313" key="3">
    <source>
        <dbReference type="EMBL" id="JAC70246.1"/>
    </source>
</evidence>
<evidence type="ECO:0000256" key="1">
    <source>
        <dbReference type="SAM" id="MobiDB-lite"/>
    </source>
</evidence>
<evidence type="ECO:0000259" key="2">
    <source>
        <dbReference type="PROSITE" id="PS51391"/>
    </source>
</evidence>
<sequence>MFEPYIPMIFMEVWDAVPENRSSLTRVLDTWKDVFPCELVQHLEGRIHGRTHLGQTINSHPYGRVPQGVPDQIWSQRENTPRDPRVSNRSNYAPSKHVLWKEQPQRIPQMDPAGLDPVYRGPPQSMGYFSQGNSSPDLGKLPEGPGEPRNHCHGQDQRPGFDGIDIREMERRMSNQEPVQPGPTFFEEPMRPPVQPEYADGGRLDTPPHQTQQGPAGHGPAHGDEMMMLPPPPGFERPSPGFERPPLGFEQPGPLNTTYPTMVQGGAQPPSLPPSALPPQFVPPQSNAPGMPMPGLAMASHPIDCMPSGNMQQHPFPAPPTMMNAQFPPATMPMLSMPLSQPAASGLESQQAAPAAAPTELLLSSLLSSGIISLPPPATQSSRPAEPISAEPVPSQNFSLQSANGSHHPGGPAGGSITTLGEVKAAKRLRSFADDVFHMQNPAAVLALLDSSEKLRVKHLEFKFQRRRLLRATQTSSRAWYVSAEAWVSGKRPHSEAVSGVFFGTEEVVKEEEPAMQSVPADDSQPLCAISGEKFEEFFDERNQEWRYKDARRLTGQEAAAYGVHDGAIVLVSCLTSAGGVDSDVGAAVACDLQQVSAELSEAAQGENIDNPFGNKRKLSAGDTLDESKRLRGVAPAGFSMALKTEA</sequence>
<dbReference type="AlphaFoldDB" id="A0A061RIB1"/>
<dbReference type="GO" id="GO:0003729">
    <property type="term" value="F:mRNA binding"/>
    <property type="evidence" value="ECO:0007669"/>
    <property type="project" value="InterPro"/>
</dbReference>
<dbReference type="InterPro" id="IPR045154">
    <property type="entry name" value="PCF11-like"/>
</dbReference>